<keyword evidence="6" id="KW-1185">Reference proteome</keyword>
<dbReference type="Pfam" id="PF00076">
    <property type="entry name" value="RRM_1"/>
    <property type="match status" value="1"/>
</dbReference>
<organism evidence="5 6">
    <name type="scientific">Rhynchospora pubera</name>
    <dbReference type="NCBI Taxonomy" id="906938"/>
    <lineage>
        <taxon>Eukaryota</taxon>
        <taxon>Viridiplantae</taxon>
        <taxon>Streptophyta</taxon>
        <taxon>Embryophyta</taxon>
        <taxon>Tracheophyta</taxon>
        <taxon>Spermatophyta</taxon>
        <taxon>Magnoliopsida</taxon>
        <taxon>Liliopsida</taxon>
        <taxon>Poales</taxon>
        <taxon>Cyperaceae</taxon>
        <taxon>Cyperoideae</taxon>
        <taxon>Rhynchosporeae</taxon>
        <taxon>Rhynchospora</taxon>
    </lineage>
</organism>
<dbReference type="EMBL" id="JAMFTS010000002">
    <property type="protein sequence ID" value="KAJ4798120.1"/>
    <property type="molecule type" value="Genomic_DNA"/>
</dbReference>
<feature type="domain" description="RRM" evidence="4">
    <location>
        <begin position="48"/>
        <end position="127"/>
    </location>
</feature>
<dbReference type="Proteomes" id="UP001140206">
    <property type="component" value="Chromosome 2"/>
</dbReference>
<dbReference type="PROSITE" id="PS50102">
    <property type="entry name" value="RRM"/>
    <property type="match status" value="1"/>
</dbReference>
<protein>
    <submittedName>
        <fullName evidence="5">RNA-binding protein with multiple splicing</fullName>
    </submittedName>
</protein>
<dbReference type="SMART" id="SM00360">
    <property type="entry name" value="RRM"/>
    <property type="match status" value="1"/>
</dbReference>
<evidence type="ECO:0000256" key="3">
    <source>
        <dbReference type="SAM" id="MobiDB-lite"/>
    </source>
</evidence>
<sequence length="323" mass="35561">MEAPPPIYAHPNPYPEDPYYYAPPPPPEDALAFAAQHHLADREQGKICTLFVAGLPDDVKPREIYNLFSCRSGFESCLLEFTGKGNQAVAFVTFYTHQAALAAMTTLNGAIFDPDTGDTLFIELARSNSRKSSRESGPYRVIDKRIKANDQESHDEANAQYGDDDDGLDDPNDINNTDNGSEGEHPDNNFGASTEQSVETDSRKRKGLSSSDEKVEGGLQPCTTLFIANLGPACSKEELTEALSNYPGLQTLKLLRRGGMPVAFADFQIWDSDTWNMNYTVCIVMHVKNEKVEDIESSTEALNGLHGTYLPSSDRGAVHIEYP</sequence>
<dbReference type="AlphaFoldDB" id="A0AAV8G2Y8"/>
<evidence type="ECO:0000256" key="2">
    <source>
        <dbReference type="PROSITE-ProRule" id="PRU00176"/>
    </source>
</evidence>
<proteinExistence type="predicted"/>
<reference evidence="5" key="1">
    <citation type="submission" date="2022-08" db="EMBL/GenBank/DDBJ databases">
        <authorList>
            <person name="Marques A."/>
        </authorList>
    </citation>
    <scope>NUCLEOTIDE SEQUENCE</scope>
    <source>
        <strain evidence="5">RhyPub2mFocal</strain>
        <tissue evidence="5">Leaves</tissue>
    </source>
</reference>
<accession>A0AAV8G2Y8</accession>
<keyword evidence="1 2" id="KW-0694">RNA-binding</keyword>
<dbReference type="InterPro" id="IPR000504">
    <property type="entry name" value="RRM_dom"/>
</dbReference>
<feature type="region of interest" description="Disordered" evidence="3">
    <location>
        <begin position="1"/>
        <end position="21"/>
    </location>
</feature>
<evidence type="ECO:0000259" key="4">
    <source>
        <dbReference type="PROSITE" id="PS50102"/>
    </source>
</evidence>
<comment type="caution">
    <text evidence="5">The sequence shown here is derived from an EMBL/GenBank/DDBJ whole genome shotgun (WGS) entry which is preliminary data.</text>
</comment>
<evidence type="ECO:0000313" key="6">
    <source>
        <dbReference type="Proteomes" id="UP001140206"/>
    </source>
</evidence>
<feature type="compositionally biased region" description="Polar residues" evidence="3">
    <location>
        <begin position="190"/>
        <end position="199"/>
    </location>
</feature>
<gene>
    <name evidence="5" type="ORF">LUZ62_049366</name>
</gene>
<dbReference type="SUPFAM" id="SSF54928">
    <property type="entry name" value="RNA-binding domain, RBD"/>
    <property type="match status" value="1"/>
</dbReference>
<dbReference type="Gene3D" id="3.30.70.330">
    <property type="match status" value="2"/>
</dbReference>
<feature type="compositionally biased region" description="Basic and acidic residues" evidence="3">
    <location>
        <begin position="141"/>
        <end position="157"/>
    </location>
</feature>
<name>A0AAV8G2Y8_9POAL</name>
<feature type="region of interest" description="Disordered" evidence="3">
    <location>
        <begin position="127"/>
        <end position="216"/>
    </location>
</feature>
<dbReference type="GO" id="GO:0003723">
    <property type="term" value="F:RNA binding"/>
    <property type="evidence" value="ECO:0007669"/>
    <property type="project" value="UniProtKB-UniRule"/>
</dbReference>
<dbReference type="InterPro" id="IPR012677">
    <property type="entry name" value="Nucleotide-bd_a/b_plait_sf"/>
</dbReference>
<evidence type="ECO:0000256" key="1">
    <source>
        <dbReference type="ARBA" id="ARBA00022884"/>
    </source>
</evidence>
<feature type="compositionally biased region" description="Acidic residues" evidence="3">
    <location>
        <begin position="162"/>
        <end position="172"/>
    </location>
</feature>
<dbReference type="InterPro" id="IPR035979">
    <property type="entry name" value="RBD_domain_sf"/>
</dbReference>
<evidence type="ECO:0000313" key="5">
    <source>
        <dbReference type="EMBL" id="KAJ4798120.1"/>
    </source>
</evidence>
<dbReference type="PANTHER" id="PTHR10501">
    <property type="entry name" value="U1 SMALL NUCLEAR RIBONUCLEOPROTEIN A/U2 SMALL NUCLEAR RIBONUCLEOPROTEIN B"/>
    <property type="match status" value="1"/>
</dbReference>